<dbReference type="InterPro" id="IPR036964">
    <property type="entry name" value="RASGEF_cat_dom_sf"/>
</dbReference>
<keyword evidence="1 2" id="KW-0344">Guanine-nucleotide releasing factor</keyword>
<accession>A0A1J4K4Y9</accession>
<feature type="compositionally biased region" description="Polar residues" evidence="3">
    <location>
        <begin position="188"/>
        <end position="205"/>
    </location>
</feature>
<keyword evidence="6" id="KW-1185">Reference proteome</keyword>
<feature type="region of interest" description="Disordered" evidence="3">
    <location>
        <begin position="185"/>
        <end position="221"/>
    </location>
</feature>
<evidence type="ECO:0000256" key="1">
    <source>
        <dbReference type="ARBA" id="ARBA00022658"/>
    </source>
</evidence>
<dbReference type="VEuPathDB" id="TrichDB:TRFO_27880"/>
<organism evidence="5 6">
    <name type="scientific">Tritrichomonas foetus</name>
    <dbReference type="NCBI Taxonomy" id="1144522"/>
    <lineage>
        <taxon>Eukaryota</taxon>
        <taxon>Metamonada</taxon>
        <taxon>Parabasalia</taxon>
        <taxon>Tritrichomonadida</taxon>
        <taxon>Tritrichomonadidae</taxon>
        <taxon>Tritrichomonas</taxon>
    </lineage>
</organism>
<dbReference type="InterPro" id="IPR001895">
    <property type="entry name" value="RASGEF_cat_dom"/>
</dbReference>
<comment type="caution">
    <text evidence="5">The sequence shown here is derived from an EMBL/GenBank/DDBJ whole genome shotgun (WGS) entry which is preliminary data.</text>
</comment>
<dbReference type="PANTHER" id="PTHR23113:SF365">
    <property type="entry name" value="RAS-GEF DOMAIN-CONTAINING PROTEIN"/>
    <property type="match status" value="1"/>
</dbReference>
<dbReference type="GeneID" id="94840533"/>
<dbReference type="EMBL" id="MLAK01000788">
    <property type="protein sequence ID" value="OHT04565.1"/>
    <property type="molecule type" value="Genomic_DNA"/>
</dbReference>
<dbReference type="InterPro" id="IPR023578">
    <property type="entry name" value="Ras_GEF_dom_sf"/>
</dbReference>
<dbReference type="OrthoDB" id="10254377at2759"/>
<dbReference type="PANTHER" id="PTHR23113">
    <property type="entry name" value="GUANINE NUCLEOTIDE EXCHANGE FACTOR"/>
    <property type="match status" value="1"/>
</dbReference>
<proteinExistence type="predicted"/>
<dbReference type="SUPFAM" id="SSF48366">
    <property type="entry name" value="Ras GEF"/>
    <property type="match status" value="1"/>
</dbReference>
<name>A0A1J4K4Y9_9EUKA</name>
<dbReference type="GO" id="GO:0005085">
    <property type="term" value="F:guanyl-nucleotide exchange factor activity"/>
    <property type="evidence" value="ECO:0007669"/>
    <property type="project" value="UniProtKB-KW"/>
</dbReference>
<evidence type="ECO:0000256" key="3">
    <source>
        <dbReference type="SAM" id="MobiDB-lite"/>
    </source>
</evidence>
<dbReference type="Pfam" id="PF00617">
    <property type="entry name" value="RasGEF"/>
    <property type="match status" value="1"/>
</dbReference>
<dbReference type="RefSeq" id="XP_068357701.1">
    <property type="nucleotide sequence ID" value="XM_068505829.1"/>
</dbReference>
<dbReference type="InterPro" id="IPR008937">
    <property type="entry name" value="Ras-like_GEF"/>
</dbReference>
<protein>
    <recommendedName>
        <fullName evidence="4">Ras-GEF domain-containing protein</fullName>
    </recommendedName>
</protein>
<evidence type="ECO:0000313" key="5">
    <source>
        <dbReference type="EMBL" id="OHT04565.1"/>
    </source>
</evidence>
<dbReference type="AlphaFoldDB" id="A0A1J4K4Y9"/>
<sequence>MKEINGRINGHLNHRMNVSNFLTEQCTKVTLKDGLTFVDSASYRALIILIFHPSMEKEINHLYHKQLIFAWHNLELPLVDLVNHLIEIIDEYQHGKLSKKLLIAPPEHIYKAGLDFVHVWLCSFLHRDFVGKANEENRQNLKNVLRKLAELIDRDFDTWFEEEEEEEEEEPQYYQHSRFSSKKISDAVSASSNAKNDARSSASRNYRNEDPHEEEEEDPNIFELGVSMGEIKLYLENLDQNEPVVEVPPNMQRPVFDPEEVKYKPTSKKPFPLRATPEVISEHFFYTGLRILSKITYEEYVKCAWTATDKDIKEQQCPNISKLEDHFETTMNIINDSILTTADLNLRLEVIERWIDIMEAAINSHNYLFAFEIAESLNKLPISMQKSTWRDIKPDYQTKYNRLQEFTSTYKRYAHYKNEMRDAPVRQTLPFINPWLTEMYLTEKGHPNFKRLPNGEEGVNFAKQFAYYTSVEYLRQPWGADAAFLLNDDLLADIEEYSPRLGGDEQVMRMSKVVERSVVFSPSPSPRK</sequence>
<dbReference type="Gene3D" id="1.10.840.10">
    <property type="entry name" value="Ras guanine-nucleotide exchange factors catalytic domain"/>
    <property type="match status" value="1"/>
</dbReference>
<reference evidence="5" key="1">
    <citation type="submission" date="2016-10" db="EMBL/GenBank/DDBJ databases">
        <authorList>
            <person name="Benchimol M."/>
            <person name="Almeida L.G."/>
            <person name="Vasconcelos A.T."/>
            <person name="Perreira-Neves A."/>
            <person name="Rosa I.A."/>
            <person name="Tasca T."/>
            <person name="Bogo M.R."/>
            <person name="de Souza W."/>
        </authorList>
    </citation>
    <scope>NUCLEOTIDE SEQUENCE [LARGE SCALE GENOMIC DNA]</scope>
    <source>
        <strain evidence="5">K</strain>
    </source>
</reference>
<feature type="compositionally biased region" description="Acidic residues" evidence="3">
    <location>
        <begin position="211"/>
        <end position="220"/>
    </location>
</feature>
<dbReference type="PROSITE" id="PS50009">
    <property type="entry name" value="RASGEF_CAT"/>
    <property type="match status" value="1"/>
</dbReference>
<gene>
    <name evidence="5" type="ORF">TRFO_27880</name>
</gene>
<evidence type="ECO:0000256" key="2">
    <source>
        <dbReference type="PROSITE-ProRule" id="PRU00168"/>
    </source>
</evidence>
<evidence type="ECO:0000259" key="4">
    <source>
        <dbReference type="PROSITE" id="PS50009"/>
    </source>
</evidence>
<dbReference type="Proteomes" id="UP000179807">
    <property type="component" value="Unassembled WGS sequence"/>
</dbReference>
<dbReference type="GO" id="GO:0007264">
    <property type="term" value="P:small GTPase-mediated signal transduction"/>
    <property type="evidence" value="ECO:0007669"/>
    <property type="project" value="InterPro"/>
</dbReference>
<dbReference type="SMART" id="SM00147">
    <property type="entry name" value="RasGEF"/>
    <property type="match status" value="1"/>
</dbReference>
<evidence type="ECO:0000313" key="6">
    <source>
        <dbReference type="Proteomes" id="UP000179807"/>
    </source>
</evidence>
<feature type="domain" description="Ras-GEF" evidence="4">
    <location>
        <begin position="276"/>
        <end position="523"/>
    </location>
</feature>